<dbReference type="Proteomes" id="UP000265703">
    <property type="component" value="Unassembled WGS sequence"/>
</dbReference>
<comment type="caution">
    <text evidence="1">The sequence shown here is derived from an EMBL/GenBank/DDBJ whole genome shotgun (WGS) entry which is preliminary data.</text>
</comment>
<dbReference type="AlphaFoldDB" id="A0A397T991"/>
<organism evidence="1 2">
    <name type="scientific">Glomus cerebriforme</name>
    <dbReference type="NCBI Taxonomy" id="658196"/>
    <lineage>
        <taxon>Eukaryota</taxon>
        <taxon>Fungi</taxon>
        <taxon>Fungi incertae sedis</taxon>
        <taxon>Mucoromycota</taxon>
        <taxon>Glomeromycotina</taxon>
        <taxon>Glomeromycetes</taxon>
        <taxon>Glomerales</taxon>
        <taxon>Glomeraceae</taxon>
        <taxon>Glomus</taxon>
    </lineage>
</organism>
<dbReference type="Gene3D" id="3.80.10.10">
    <property type="entry name" value="Ribonuclease Inhibitor"/>
    <property type="match status" value="1"/>
</dbReference>
<proteinExistence type="predicted"/>
<sequence length="356" mass="42226">MIETLTKEKEKQYLLKQEVYKLFINNCNNIKEFSLGTNYPLFQYSGASTFFSQLCHLEIDLESVTSTILFSMGQICQYIETLIINIYNGDVSGLINLIDVQKNLRKLYLDLRYRNITNQCIGLSEVIERKAATLIYLKIKRCFIPFSPKFLPSLINLQYLEIKNGYETNESTEWQEWKKYLSIASFPNLQFLRTSYFPCYEDYMLIENSHGNLLEININRACEYQDPTYNKKLIKAIAKNCPRIETLIIDVVPKNLDGIKEIFLNCRQLKKITFISNNYVHICDELLEIIAKFSSETFYEFFSIDWNYSVNGLQSFFENWRGRIPLKFFYYNRRKDFWTGQHTMVVKKYREEGVII</sequence>
<name>A0A397T991_9GLOM</name>
<protein>
    <recommendedName>
        <fullName evidence="3">F-box domain-containing protein</fullName>
    </recommendedName>
</protein>
<keyword evidence="2" id="KW-1185">Reference proteome</keyword>
<evidence type="ECO:0008006" key="3">
    <source>
        <dbReference type="Google" id="ProtNLM"/>
    </source>
</evidence>
<dbReference type="EMBL" id="QKYT01000150">
    <property type="protein sequence ID" value="RIA91544.1"/>
    <property type="molecule type" value="Genomic_DNA"/>
</dbReference>
<evidence type="ECO:0000313" key="1">
    <source>
        <dbReference type="EMBL" id="RIA91544.1"/>
    </source>
</evidence>
<dbReference type="SUPFAM" id="SSF52047">
    <property type="entry name" value="RNI-like"/>
    <property type="match status" value="1"/>
</dbReference>
<reference evidence="1 2" key="1">
    <citation type="submission" date="2018-06" db="EMBL/GenBank/DDBJ databases">
        <title>Comparative genomics reveals the genomic features of Rhizophagus irregularis, R. cerebriforme, R. diaphanum and Gigaspora rosea, and their symbiotic lifestyle signature.</title>
        <authorList>
            <person name="Morin E."/>
            <person name="San Clemente H."/>
            <person name="Chen E.C.H."/>
            <person name="De La Providencia I."/>
            <person name="Hainaut M."/>
            <person name="Kuo A."/>
            <person name="Kohler A."/>
            <person name="Murat C."/>
            <person name="Tang N."/>
            <person name="Roy S."/>
            <person name="Loubradou J."/>
            <person name="Henrissat B."/>
            <person name="Grigoriev I.V."/>
            <person name="Corradi N."/>
            <person name="Roux C."/>
            <person name="Martin F.M."/>
        </authorList>
    </citation>
    <scope>NUCLEOTIDE SEQUENCE [LARGE SCALE GENOMIC DNA]</scope>
    <source>
        <strain evidence="1 2">DAOM 227022</strain>
    </source>
</reference>
<evidence type="ECO:0000313" key="2">
    <source>
        <dbReference type="Proteomes" id="UP000265703"/>
    </source>
</evidence>
<dbReference type="InterPro" id="IPR032675">
    <property type="entry name" value="LRR_dom_sf"/>
</dbReference>
<accession>A0A397T991</accession>
<gene>
    <name evidence="1" type="ORF">C1645_767297</name>
</gene>